<reference evidence="1 2" key="1">
    <citation type="submission" date="2007-03" db="EMBL/GenBank/DDBJ databases">
        <authorList>
            <person name="Fulton L."/>
            <person name="Clifton S."/>
            <person name="Fulton B."/>
            <person name="Xu J."/>
            <person name="Minx P."/>
            <person name="Pepin K.H."/>
            <person name="Johnson M."/>
            <person name="Thiruvilangam P."/>
            <person name="Bhonagiri V."/>
            <person name="Nash W.E."/>
            <person name="Mardis E.R."/>
            <person name="Wilson R.K."/>
        </authorList>
    </citation>
    <scope>NUCLEOTIDE SEQUENCE [LARGE SCALE GENOMIC DNA]</scope>
    <source>
        <strain evidence="2">ATCC 8483 / DSM 1896 / JCM 5824 / BCRC 10623 / CCUG 4943 / NCTC 11153</strain>
    </source>
</reference>
<evidence type="ECO:0000313" key="1">
    <source>
        <dbReference type="EMBL" id="EDO10815.1"/>
    </source>
</evidence>
<dbReference type="AlphaFoldDB" id="A0AAN3A7T2"/>
<name>A0AAN3A7T2_BACO1</name>
<comment type="caution">
    <text evidence="1">The sequence shown here is derived from an EMBL/GenBank/DDBJ whole genome shotgun (WGS) entry which is preliminary data.</text>
</comment>
<accession>A0AAN3A7T2</accession>
<dbReference type="EMBL" id="AAXF02000051">
    <property type="protein sequence ID" value="EDO10815.1"/>
    <property type="molecule type" value="Genomic_DNA"/>
</dbReference>
<protein>
    <submittedName>
        <fullName evidence="1">Uncharacterized protein</fullName>
    </submittedName>
</protein>
<reference evidence="2" key="2">
    <citation type="submission" date="2007-04" db="EMBL/GenBank/DDBJ databases">
        <title>Draft genome sequence of Bacteroides ovatus (ATCC 8483).</title>
        <authorList>
            <person name="Sudarsanam P."/>
            <person name="Ley R."/>
            <person name="Guruge J."/>
            <person name="Turnbaugh P.J."/>
            <person name="Mahowald M."/>
            <person name="Liep D."/>
            <person name="Gordon J."/>
        </authorList>
    </citation>
    <scope>NUCLEOTIDE SEQUENCE [LARGE SCALE GENOMIC DNA]</scope>
    <source>
        <strain evidence="2">ATCC 8483 / DSM 1896 / JCM 5824 / BCRC 10623 / CCUG 4943 / NCTC 11153</strain>
    </source>
</reference>
<proteinExistence type="predicted"/>
<gene>
    <name evidence="1" type="ORF">BACOVA_03448</name>
</gene>
<organism evidence="1 2">
    <name type="scientific">Bacteroides ovatus (strain ATCC 8483 / DSM 1896 / JCM 5824 / BCRC 10623 / CCUG 4943 / NCTC 11153)</name>
    <dbReference type="NCBI Taxonomy" id="411476"/>
    <lineage>
        <taxon>Bacteria</taxon>
        <taxon>Pseudomonadati</taxon>
        <taxon>Bacteroidota</taxon>
        <taxon>Bacteroidia</taxon>
        <taxon>Bacteroidales</taxon>
        <taxon>Bacteroidaceae</taxon>
        <taxon>Bacteroides</taxon>
    </lineage>
</organism>
<sequence>MSAYYFMILLSHISYPSSFTYLSRKAAIKHPSYNQHTYIIQ</sequence>
<evidence type="ECO:0000313" key="2">
    <source>
        <dbReference type="Proteomes" id="UP000005475"/>
    </source>
</evidence>
<dbReference type="Proteomes" id="UP000005475">
    <property type="component" value="Unassembled WGS sequence"/>
</dbReference>